<dbReference type="PANTHER" id="PTHR33133:SF3">
    <property type="entry name" value="TRANSMEMBRANE PROTEIN"/>
    <property type="match status" value="1"/>
</dbReference>
<protein>
    <recommendedName>
        <fullName evidence="4">Transmembrane protein</fullName>
    </recommendedName>
</protein>
<feature type="transmembrane region" description="Helical" evidence="1">
    <location>
        <begin position="71"/>
        <end position="89"/>
    </location>
</feature>
<feature type="transmembrane region" description="Helical" evidence="1">
    <location>
        <begin position="228"/>
        <end position="250"/>
    </location>
</feature>
<keyword evidence="1" id="KW-0472">Membrane</keyword>
<accession>A0ABR0WM09</accession>
<dbReference type="PANTHER" id="PTHR33133">
    <property type="entry name" value="OS08G0107100 PROTEIN-RELATED"/>
    <property type="match status" value="1"/>
</dbReference>
<evidence type="ECO:0000256" key="1">
    <source>
        <dbReference type="SAM" id="Phobius"/>
    </source>
</evidence>
<evidence type="ECO:0000313" key="2">
    <source>
        <dbReference type="EMBL" id="KAK6148577.1"/>
    </source>
</evidence>
<feature type="transmembrane region" description="Helical" evidence="1">
    <location>
        <begin position="184"/>
        <end position="207"/>
    </location>
</feature>
<reference evidence="2 3" key="1">
    <citation type="journal article" date="2021" name="Comput. Struct. Biotechnol. J.">
        <title>De novo genome assembly of the potent medicinal plant Rehmannia glutinosa using nanopore technology.</title>
        <authorList>
            <person name="Ma L."/>
            <person name="Dong C."/>
            <person name="Song C."/>
            <person name="Wang X."/>
            <person name="Zheng X."/>
            <person name="Niu Y."/>
            <person name="Chen S."/>
            <person name="Feng W."/>
        </authorList>
    </citation>
    <scope>NUCLEOTIDE SEQUENCE [LARGE SCALE GENOMIC DNA]</scope>
    <source>
        <strain evidence="2">DH-2019</strain>
    </source>
</reference>
<dbReference type="Proteomes" id="UP001318860">
    <property type="component" value="Unassembled WGS sequence"/>
</dbReference>
<feature type="transmembrane region" description="Helical" evidence="1">
    <location>
        <begin position="40"/>
        <end position="64"/>
    </location>
</feature>
<feature type="transmembrane region" description="Helical" evidence="1">
    <location>
        <begin position="270"/>
        <end position="292"/>
    </location>
</feature>
<keyword evidence="3" id="KW-1185">Reference proteome</keyword>
<organism evidence="2 3">
    <name type="scientific">Rehmannia glutinosa</name>
    <name type="common">Chinese foxglove</name>
    <dbReference type="NCBI Taxonomy" id="99300"/>
    <lineage>
        <taxon>Eukaryota</taxon>
        <taxon>Viridiplantae</taxon>
        <taxon>Streptophyta</taxon>
        <taxon>Embryophyta</taxon>
        <taxon>Tracheophyta</taxon>
        <taxon>Spermatophyta</taxon>
        <taxon>Magnoliopsida</taxon>
        <taxon>eudicotyledons</taxon>
        <taxon>Gunneridae</taxon>
        <taxon>Pentapetalae</taxon>
        <taxon>asterids</taxon>
        <taxon>lamiids</taxon>
        <taxon>Lamiales</taxon>
        <taxon>Orobanchaceae</taxon>
        <taxon>Rehmannieae</taxon>
        <taxon>Rehmannia</taxon>
    </lineage>
</organism>
<feature type="transmembrane region" description="Helical" evidence="1">
    <location>
        <begin position="95"/>
        <end position="121"/>
    </location>
</feature>
<comment type="caution">
    <text evidence="2">The sequence shown here is derived from an EMBL/GenBank/DDBJ whole genome shotgun (WGS) entry which is preliminary data.</text>
</comment>
<evidence type="ECO:0008006" key="4">
    <source>
        <dbReference type="Google" id="ProtNLM"/>
    </source>
</evidence>
<sequence length="325" mass="35824">MEEEYYSSSFPMAKPTKIMRTSIFLFLQNFQHFTSTPTLLAVPFAVSILLSQPLIASSPLFPLIHGRLRSLLVAADFPPSLGLFAILNLKLSQTILSFLFALPFTLSFLLLSKASTITTLFHKNAIFSWISIHNPLLITQSCNSIVVLSANATCFCVLLVFFNSSDVLGLSSPRTLLLLSATGAIIYSIILANAYVVCNLSLIVSGIEKRGGANAILKACLLVRGRTATALSLAVPMNMALAAVEALFQYRVVRAYNRGIGLDCYIVLEAMLVAYMYGALIVLDTIVGSVFLKSCRTDFYRQIEIQERDYEKCFLGKEKKLELVM</sequence>
<gene>
    <name evidence="2" type="ORF">DH2020_019489</name>
</gene>
<dbReference type="EMBL" id="JABTTQ020000010">
    <property type="protein sequence ID" value="KAK6148577.1"/>
    <property type="molecule type" value="Genomic_DNA"/>
</dbReference>
<name>A0ABR0WM09_REHGL</name>
<feature type="transmembrane region" description="Helical" evidence="1">
    <location>
        <begin position="142"/>
        <end position="164"/>
    </location>
</feature>
<evidence type="ECO:0000313" key="3">
    <source>
        <dbReference type="Proteomes" id="UP001318860"/>
    </source>
</evidence>
<keyword evidence="1" id="KW-0812">Transmembrane</keyword>
<keyword evidence="1" id="KW-1133">Transmembrane helix</keyword>
<proteinExistence type="predicted"/>